<comment type="caution">
    <text evidence="3">The sequence shown here is derived from an EMBL/GenBank/DDBJ whole genome shotgun (WGS) entry which is preliminary data.</text>
</comment>
<evidence type="ECO:0000313" key="3">
    <source>
        <dbReference type="EMBL" id="KKT99260.1"/>
    </source>
</evidence>
<evidence type="ECO:0000313" key="4">
    <source>
        <dbReference type="Proteomes" id="UP000034078"/>
    </source>
</evidence>
<dbReference type="EMBL" id="LCKO01000011">
    <property type="protein sequence ID" value="KKT99260.1"/>
    <property type="molecule type" value="Genomic_DNA"/>
</dbReference>
<gene>
    <name evidence="3" type="ORF">UX01_C0011G0025</name>
</gene>
<sequence>MIKRLYQDLGSYLHPREVLILYGPRRVGKTTLLENYLKTTKLKYRLETGENVIAKNLFSSRDLPRLKEYLQGYDLLVIDEAQTIPNIGEGLKLIIDQIPDVKIIATGSSSFDLANQVGEPLTDRKTTLTLYPVSQLELLQDGHNPHDLKQKLHEFLIFGSYPKVLVATKRDEKIRLVEELVGSYILKDILALDKIKASRTILDLLKLLAFQIGSEVSLGELSRQLSIDGKTVSKYLDLLEKSFIIIRLGGFSRNLRSEITDKAKYYFLDNGIRNGVISQFNNLDTRNDIGQLWENFIFIERLKKRSYQHLYGQSYFWRTYEQQEIDLVEERDGKLFTYEYKWSPKNKTILPPKAWISSYPEHQSFEVINPDNYLDFIGG</sequence>
<dbReference type="SUPFAM" id="SSF46785">
    <property type="entry name" value="Winged helix' DNA-binding domain"/>
    <property type="match status" value="1"/>
</dbReference>
<dbReference type="SUPFAM" id="SSF52540">
    <property type="entry name" value="P-loop containing nucleoside triphosphate hydrolases"/>
    <property type="match status" value="1"/>
</dbReference>
<feature type="domain" description="AAA" evidence="1">
    <location>
        <begin position="16"/>
        <end position="139"/>
    </location>
</feature>
<dbReference type="Pfam" id="PF13173">
    <property type="entry name" value="AAA_14"/>
    <property type="match status" value="1"/>
</dbReference>
<dbReference type="AlphaFoldDB" id="A0A837IP53"/>
<dbReference type="InterPro" id="IPR041682">
    <property type="entry name" value="AAA_14"/>
</dbReference>
<organism evidence="3 4">
    <name type="scientific">Candidatus Collierbacteria bacterium GW2011_GWB2_45_17</name>
    <dbReference type="NCBI Taxonomy" id="1618388"/>
    <lineage>
        <taxon>Bacteria</taxon>
        <taxon>Candidatus Collieribacteriota</taxon>
    </lineage>
</organism>
<dbReference type="InterPro" id="IPR027417">
    <property type="entry name" value="P-loop_NTPase"/>
</dbReference>
<dbReference type="PANTHER" id="PTHR43566">
    <property type="entry name" value="CONSERVED PROTEIN"/>
    <property type="match status" value="1"/>
</dbReference>
<dbReference type="PANTHER" id="PTHR43566:SF1">
    <property type="entry name" value="AAA+ ATPASE DOMAIN-CONTAINING PROTEIN"/>
    <property type="match status" value="1"/>
</dbReference>
<proteinExistence type="predicted"/>
<reference evidence="3 4" key="1">
    <citation type="journal article" date="2015" name="Nature">
        <title>rRNA introns, odd ribosomes, and small enigmatic genomes across a large radiation of phyla.</title>
        <authorList>
            <person name="Brown C.T."/>
            <person name="Hug L.A."/>
            <person name="Thomas B.C."/>
            <person name="Sharon I."/>
            <person name="Castelle C.J."/>
            <person name="Singh A."/>
            <person name="Wilkins M.J."/>
            <person name="Williams K.H."/>
            <person name="Banfield J.F."/>
        </authorList>
    </citation>
    <scope>NUCLEOTIDE SEQUENCE [LARGE SCALE GENOMIC DNA]</scope>
</reference>
<dbReference type="InterPro" id="IPR025420">
    <property type="entry name" value="DUF4143"/>
</dbReference>
<dbReference type="InterPro" id="IPR036390">
    <property type="entry name" value="WH_DNA-bd_sf"/>
</dbReference>
<protein>
    <recommendedName>
        <fullName evidence="5">AAA+ ATPase domain-containing protein</fullName>
    </recommendedName>
</protein>
<accession>A0A837IP53</accession>
<dbReference type="Gene3D" id="3.40.50.300">
    <property type="entry name" value="P-loop containing nucleotide triphosphate hydrolases"/>
    <property type="match status" value="1"/>
</dbReference>
<evidence type="ECO:0000259" key="1">
    <source>
        <dbReference type="Pfam" id="PF13173"/>
    </source>
</evidence>
<dbReference type="Proteomes" id="UP000034078">
    <property type="component" value="Unassembled WGS sequence"/>
</dbReference>
<name>A0A837IP53_9BACT</name>
<feature type="domain" description="DUF4143" evidence="2">
    <location>
        <begin position="187"/>
        <end position="343"/>
    </location>
</feature>
<evidence type="ECO:0000259" key="2">
    <source>
        <dbReference type="Pfam" id="PF13635"/>
    </source>
</evidence>
<evidence type="ECO:0008006" key="5">
    <source>
        <dbReference type="Google" id="ProtNLM"/>
    </source>
</evidence>
<dbReference type="Pfam" id="PF13635">
    <property type="entry name" value="DUF4143"/>
    <property type="match status" value="1"/>
</dbReference>